<dbReference type="SMART" id="SM00479">
    <property type="entry name" value="EXOIII"/>
    <property type="match status" value="1"/>
</dbReference>
<name>A0A6B2LE73_9EUKA</name>
<dbReference type="Pfam" id="PF00929">
    <property type="entry name" value="RNase_T"/>
    <property type="match status" value="1"/>
</dbReference>
<dbReference type="InterPro" id="IPR047201">
    <property type="entry name" value="ERI-1_3'hExo-like"/>
</dbReference>
<accession>A0A6B2LE73</accession>
<dbReference type="GO" id="GO:0000175">
    <property type="term" value="F:3'-5'-RNA exonuclease activity"/>
    <property type="evidence" value="ECO:0007669"/>
    <property type="project" value="InterPro"/>
</dbReference>
<evidence type="ECO:0000256" key="3">
    <source>
        <dbReference type="ARBA" id="ARBA00022839"/>
    </source>
</evidence>
<evidence type="ECO:0000259" key="4">
    <source>
        <dbReference type="SMART" id="SM00479"/>
    </source>
</evidence>
<dbReference type="InterPro" id="IPR051274">
    <property type="entry name" value="3-5_Exoribonuclease"/>
</dbReference>
<dbReference type="Gene3D" id="3.30.420.10">
    <property type="entry name" value="Ribonuclease H-like superfamily/Ribonuclease H"/>
    <property type="match status" value="1"/>
</dbReference>
<dbReference type="AlphaFoldDB" id="A0A6B2LE73"/>
<reference evidence="5" key="1">
    <citation type="journal article" date="2020" name="J. Eukaryot. Microbiol.">
        <title>De novo Sequencing, Assembly and Annotation of the Transcriptome for the Free-Living Testate Amoeba Arcella intermedia.</title>
        <authorList>
            <person name="Ribeiro G.M."/>
            <person name="Porfirio-Sousa A.L."/>
            <person name="Maurer-Alcala X.X."/>
            <person name="Katz L.A."/>
            <person name="Lahr D.J.G."/>
        </authorList>
    </citation>
    <scope>NUCLEOTIDE SEQUENCE</scope>
</reference>
<evidence type="ECO:0000313" key="5">
    <source>
        <dbReference type="EMBL" id="NDV35137.1"/>
    </source>
</evidence>
<dbReference type="InterPro" id="IPR013520">
    <property type="entry name" value="Ribonucl_H"/>
</dbReference>
<proteinExistence type="predicted"/>
<protein>
    <recommendedName>
        <fullName evidence="4">Exonuclease domain-containing protein</fullName>
    </recommendedName>
</protein>
<evidence type="ECO:0000256" key="1">
    <source>
        <dbReference type="ARBA" id="ARBA00022722"/>
    </source>
</evidence>
<keyword evidence="2" id="KW-0378">Hydrolase</keyword>
<sequence length="263" mass="30091">MDFEATCDDKAPPFPQEVIEFPSVIIDAKTFQTISEFESFVKPVHHPTLTPFCKTLTTITQDQVNGAPEFIKVFESHQAWLKENGLSLSGENWSFVSCGDWDLRTMLPTQLKATNITETIPRCYRRWINIKFPFSEFANRKPLGMDGMLNVFRIPLTGTHHRGIDDCRNIAKILVHLLKNGYQFKFTSQATKYPPLNLEVCLKGSNEKVRVTLNKRSVQALLSLGSATFKMRITKVYHLTKNEPILNDAQIENLHQNTQLQFS</sequence>
<dbReference type="EMBL" id="GIBP01006168">
    <property type="protein sequence ID" value="NDV35137.1"/>
    <property type="molecule type" value="Transcribed_RNA"/>
</dbReference>
<dbReference type="SUPFAM" id="SSF53098">
    <property type="entry name" value="Ribonuclease H-like"/>
    <property type="match status" value="1"/>
</dbReference>
<dbReference type="PANTHER" id="PTHR23044">
    <property type="entry name" value="3'-5' EXONUCLEASE ERI1-RELATED"/>
    <property type="match status" value="1"/>
</dbReference>
<keyword evidence="1" id="KW-0540">Nuclease</keyword>
<feature type="domain" description="Exonuclease" evidence="4">
    <location>
        <begin position="1"/>
        <end position="183"/>
    </location>
</feature>
<dbReference type="PANTHER" id="PTHR23044:SF61">
    <property type="entry name" value="3'-5' EXORIBONUCLEASE 1-RELATED"/>
    <property type="match status" value="1"/>
</dbReference>
<dbReference type="CDD" id="cd06133">
    <property type="entry name" value="ERI-1_3'hExo_like"/>
    <property type="match status" value="1"/>
</dbReference>
<dbReference type="InterPro" id="IPR036397">
    <property type="entry name" value="RNaseH_sf"/>
</dbReference>
<keyword evidence="3" id="KW-0269">Exonuclease</keyword>
<dbReference type="GO" id="GO:0003676">
    <property type="term" value="F:nucleic acid binding"/>
    <property type="evidence" value="ECO:0007669"/>
    <property type="project" value="InterPro"/>
</dbReference>
<dbReference type="InterPro" id="IPR012337">
    <property type="entry name" value="RNaseH-like_sf"/>
</dbReference>
<organism evidence="5">
    <name type="scientific">Arcella intermedia</name>
    <dbReference type="NCBI Taxonomy" id="1963864"/>
    <lineage>
        <taxon>Eukaryota</taxon>
        <taxon>Amoebozoa</taxon>
        <taxon>Tubulinea</taxon>
        <taxon>Elardia</taxon>
        <taxon>Arcellinida</taxon>
        <taxon>Sphaerothecina</taxon>
        <taxon>Arcellidae</taxon>
        <taxon>Arcella</taxon>
    </lineage>
</organism>
<evidence type="ECO:0000256" key="2">
    <source>
        <dbReference type="ARBA" id="ARBA00022801"/>
    </source>
</evidence>